<comment type="caution">
    <text evidence="2">The sequence shown here is derived from an EMBL/GenBank/DDBJ whole genome shotgun (WGS) entry which is preliminary data.</text>
</comment>
<reference evidence="2" key="1">
    <citation type="submission" date="2021-02" db="EMBL/GenBank/DDBJ databases">
        <authorList>
            <person name="Dougan E. K."/>
            <person name="Rhodes N."/>
            <person name="Thang M."/>
            <person name="Chan C."/>
        </authorList>
    </citation>
    <scope>NUCLEOTIDE SEQUENCE</scope>
</reference>
<accession>A0A812WXW8</accession>
<keyword evidence="1" id="KW-0732">Signal</keyword>
<dbReference type="OrthoDB" id="9984778at2759"/>
<dbReference type="Proteomes" id="UP000649617">
    <property type="component" value="Unassembled WGS sequence"/>
</dbReference>
<name>A0A812WXW8_SYMPI</name>
<evidence type="ECO:0000256" key="1">
    <source>
        <dbReference type="SAM" id="SignalP"/>
    </source>
</evidence>
<gene>
    <name evidence="2" type="primary">rnf181</name>
    <name evidence="2" type="ORF">SPIL2461_LOCUS19685</name>
</gene>
<feature type="chain" id="PRO_5032376617" evidence="1">
    <location>
        <begin position="21"/>
        <end position="336"/>
    </location>
</feature>
<protein>
    <submittedName>
        <fullName evidence="2">Rnf181 protein</fullName>
    </submittedName>
</protein>
<dbReference type="AlphaFoldDB" id="A0A812WXW8"/>
<proteinExistence type="predicted"/>
<keyword evidence="3" id="KW-1185">Reference proteome</keyword>
<feature type="signal peptide" evidence="1">
    <location>
        <begin position="1"/>
        <end position="20"/>
    </location>
</feature>
<sequence length="336" mass="36388">MAPLLKVVATGCWLWYLAASDPSECGAKSSGSMLLQSQTSVSRSWLNKSARMPPNENCCDDAGDSSTCNALHGVPFEYETVQVGSTTMMRMKCPNRGSDCAFDNCVGGTGVDCSGVPYDLNFGVMGTISVNLVAPQDMGDGTVKLKTSVGSILHDLCCMKYQSGAFCHSSNYPIGATINALGNANNDCACLMEWRKAAWNLLRGRYWLATFDKAAQSQDMTLVPNLQRKSYLPKGSGTNYESYKSTWGLTERKATSVLCAPAGTRLDCPSEDNNCKVPCVGTYCKACATGCASRHRKRWNKDGRVHTTAGDADYCCSGEFKEVYWSLANTRYGTCK</sequence>
<evidence type="ECO:0000313" key="2">
    <source>
        <dbReference type="EMBL" id="CAE7700335.1"/>
    </source>
</evidence>
<evidence type="ECO:0000313" key="3">
    <source>
        <dbReference type="Proteomes" id="UP000649617"/>
    </source>
</evidence>
<organism evidence="2 3">
    <name type="scientific">Symbiodinium pilosum</name>
    <name type="common">Dinoflagellate</name>
    <dbReference type="NCBI Taxonomy" id="2952"/>
    <lineage>
        <taxon>Eukaryota</taxon>
        <taxon>Sar</taxon>
        <taxon>Alveolata</taxon>
        <taxon>Dinophyceae</taxon>
        <taxon>Suessiales</taxon>
        <taxon>Symbiodiniaceae</taxon>
        <taxon>Symbiodinium</taxon>
    </lineage>
</organism>
<dbReference type="EMBL" id="CAJNIZ010044760">
    <property type="protein sequence ID" value="CAE7700335.1"/>
    <property type="molecule type" value="Genomic_DNA"/>
</dbReference>